<dbReference type="AlphaFoldDB" id="A0A4U5WCF4"/>
<organism evidence="1 2">
    <name type="scientific">Streptomyces lasalocidi</name>
    <name type="common">Streptomyces lasaliensis</name>
    <dbReference type="NCBI Taxonomy" id="324833"/>
    <lineage>
        <taxon>Bacteria</taxon>
        <taxon>Bacillati</taxon>
        <taxon>Actinomycetota</taxon>
        <taxon>Actinomycetes</taxon>
        <taxon>Kitasatosporales</taxon>
        <taxon>Streptomycetaceae</taxon>
        <taxon>Streptomyces</taxon>
    </lineage>
</organism>
<dbReference type="Proteomes" id="UP000305929">
    <property type="component" value="Unassembled WGS sequence"/>
</dbReference>
<sequence>MESGATLEELGLADAPRAFPLAYPGAWPRESGLLASDRMLPLDRLVHPDRTPVLCVGSNACPGQLRDKMAMFGITAPVPMVRCRVTGLGVGASAHISRMGYVSAAPVRCPAAVRELVLLWLDAEQLAVIDASEGATLPDGNFVRVRLPVPDVRVEPADGTVLPEVFAYANRRGVLHDGTGAPRDHPGQRALITELLLASPALRRLLGNTPEEFCARARADAHLCVRGTRLFAREGWVTRSGLEHLFSDAGVPD</sequence>
<keyword evidence="2" id="KW-1185">Reference proteome</keyword>
<reference evidence="1 2" key="1">
    <citation type="submission" date="2019-04" db="EMBL/GenBank/DDBJ databases">
        <title>Streptomyces lasaliensis sp. nov., an Actinomycete isolated from soil which produces the polyether antibiotic lasalocid.</title>
        <authorList>
            <person name="Erwin G."/>
            <person name="Haber C."/>
        </authorList>
    </citation>
    <scope>NUCLEOTIDE SEQUENCE [LARGE SCALE GENOMIC DNA]</scope>
    <source>
        <strain evidence="1 2">X-537</strain>
    </source>
</reference>
<comment type="caution">
    <text evidence="1">The sequence shown here is derived from an EMBL/GenBank/DDBJ whole genome shotgun (WGS) entry which is preliminary data.</text>
</comment>
<accession>A0A4U5WCF4</accession>
<evidence type="ECO:0000313" key="2">
    <source>
        <dbReference type="Proteomes" id="UP000305929"/>
    </source>
</evidence>
<dbReference type="OrthoDB" id="7626403at2"/>
<protein>
    <submittedName>
        <fullName evidence="1">Uncharacterized protein</fullName>
    </submittedName>
</protein>
<proteinExistence type="predicted"/>
<name>A0A4U5WCF4_STRLS</name>
<dbReference type="RefSeq" id="WP_137305370.1">
    <property type="nucleotide sequence ID" value="NZ_SZNQ01000001.1"/>
</dbReference>
<gene>
    <name evidence="1" type="ORF">E4U91_04505</name>
</gene>
<evidence type="ECO:0000313" key="1">
    <source>
        <dbReference type="EMBL" id="TKS99454.1"/>
    </source>
</evidence>
<dbReference type="EMBL" id="SZNQ01000001">
    <property type="protein sequence ID" value="TKS99454.1"/>
    <property type="molecule type" value="Genomic_DNA"/>
</dbReference>